<dbReference type="PROSITE" id="PS50157">
    <property type="entry name" value="ZINC_FINGER_C2H2_2"/>
    <property type="match status" value="1"/>
</dbReference>
<dbReference type="GO" id="GO:0008270">
    <property type="term" value="F:zinc ion binding"/>
    <property type="evidence" value="ECO:0007669"/>
    <property type="project" value="UniProtKB-KW"/>
</dbReference>
<keyword evidence="1" id="KW-0479">Metal-binding</keyword>
<evidence type="ECO:0000259" key="4">
    <source>
        <dbReference type="PROSITE" id="PS50157"/>
    </source>
</evidence>
<dbReference type="InterPro" id="IPR013087">
    <property type="entry name" value="Znf_C2H2_type"/>
</dbReference>
<feature type="region of interest" description="Disordered" evidence="3">
    <location>
        <begin position="576"/>
        <end position="602"/>
    </location>
</feature>
<dbReference type="Proteomes" id="UP000605986">
    <property type="component" value="Unassembled WGS sequence"/>
</dbReference>
<sequence length="866" mass="96711">MGSIAEHVTACLQGFNGLCSSPSICVDVSDANTPHSSNDISLLKLQNELSRFKVWSGNIGAHRKGRSSLDHRLRDASNIRDQLVELLQDLKESLQDGETTPWEKELSPDLMSDDDSDGGFSFQMDSPTPSELSQIFTAIVEDINCLLRLSVSIHNPSPHDRFKKAALTDTSNYEHFDVEHVRNKLTKASKPIAERLGKAISRRRQYFKYWELHHEKLASGLEEDDKYQIQSTVASSLPKKLNLDEPISLEVEEDDASDAGRSQTSWATSAVNTERRKLPALPPEARNGPFECPFCFMMISISSRHLWKKHVFSDLFPYICVELGCPAPDQDFQRRHQWADHVNKHLWKTWNCSLGCNKAFDSYEEMKRHLKQKHSTVAESTHLDSLIAMCEKPKPNSDAAECPLCKEKQSSFKRINDMSAAIKKTWLSLRCHNCRGEGQEGLEDTRSFVSRLSFITRLSEELKDKTKAARGRRNSDTYSPGTWSIASSGLESLPEYLLGRTQPRREAPVKTSEEGAQESVERMKDEPKPSSENENSNKNTKSVDEASDEAELRSNHSRPGSISSMEIGLERLSNDMPQAISKSPPTNAESDLRADDSIPERSGPLDDVIYLTHDGASYAAAFPRNSIEDSKLLVSQVRERAAQIFKVPADLRDDIWLFYGGNELEFDGMPIQNYGVERGTKVMVRSLRVGRHRQTRDLTTENLSKISAISENEQYSFQRGPPAEYGSSASDTDGNSFRIKVSGSAVVRVPGAEIECGDGGELTRFPRTGGSRIDGNRASSSGQLEDVRGRAEQKTPPSRPSRPQSSMYGSYGQTKMGHGDQVNRRYIELSDTHDVEMVSAVDQNSTYLEETSGSNADGERADSKPD</sequence>
<accession>A0A8H4NZ38</accession>
<feature type="region of interest" description="Disordered" evidence="3">
    <location>
        <begin position="463"/>
        <end position="485"/>
    </location>
</feature>
<feature type="compositionally biased region" description="Polar residues" evidence="3">
    <location>
        <begin position="841"/>
        <end position="855"/>
    </location>
</feature>
<keyword evidence="1" id="KW-0863">Zinc-finger</keyword>
<evidence type="ECO:0000256" key="2">
    <source>
        <dbReference type="SAM" id="Coils"/>
    </source>
</evidence>
<dbReference type="Pfam" id="PF26082">
    <property type="entry name" value="zf-C2H2_AcuF"/>
    <property type="match status" value="1"/>
</dbReference>
<feature type="region of interest" description="Disordered" evidence="3">
    <location>
        <begin position="500"/>
        <end position="563"/>
    </location>
</feature>
<dbReference type="PROSITE" id="PS00028">
    <property type="entry name" value="ZINC_FINGER_C2H2_1"/>
    <property type="match status" value="1"/>
</dbReference>
<dbReference type="Gene3D" id="3.30.160.60">
    <property type="entry name" value="Classic Zinc Finger"/>
    <property type="match status" value="1"/>
</dbReference>
<evidence type="ECO:0000313" key="6">
    <source>
        <dbReference type="Proteomes" id="UP000605986"/>
    </source>
</evidence>
<feature type="compositionally biased region" description="Basic and acidic residues" evidence="3">
    <location>
        <begin position="857"/>
        <end position="866"/>
    </location>
</feature>
<comment type="caution">
    <text evidence="5">The sequence shown here is derived from an EMBL/GenBank/DDBJ whole genome shotgun (WGS) entry which is preliminary data.</text>
</comment>
<feature type="compositionally biased region" description="Polar residues" evidence="3">
    <location>
        <begin position="476"/>
        <end position="485"/>
    </location>
</feature>
<proteinExistence type="predicted"/>
<dbReference type="PANTHER" id="PTHR35391">
    <property type="entry name" value="C2H2-TYPE DOMAIN-CONTAINING PROTEIN-RELATED"/>
    <property type="match status" value="1"/>
</dbReference>
<dbReference type="InterPro" id="IPR058925">
    <property type="entry name" value="zf-C2H2_AcuF"/>
</dbReference>
<feature type="region of interest" description="Disordered" evidence="3">
    <location>
        <begin position="841"/>
        <end position="866"/>
    </location>
</feature>
<dbReference type="SMART" id="SM00355">
    <property type="entry name" value="ZnF_C2H2"/>
    <property type="match status" value="2"/>
</dbReference>
<organism evidence="5 6">
    <name type="scientific">Fusarium austroafricanum</name>
    <dbReference type="NCBI Taxonomy" id="2364996"/>
    <lineage>
        <taxon>Eukaryota</taxon>
        <taxon>Fungi</taxon>
        <taxon>Dikarya</taxon>
        <taxon>Ascomycota</taxon>
        <taxon>Pezizomycotina</taxon>
        <taxon>Sordariomycetes</taxon>
        <taxon>Hypocreomycetidae</taxon>
        <taxon>Hypocreales</taxon>
        <taxon>Nectriaceae</taxon>
        <taxon>Fusarium</taxon>
        <taxon>Fusarium concolor species complex</taxon>
    </lineage>
</organism>
<keyword evidence="2" id="KW-0175">Coiled coil</keyword>
<feature type="region of interest" description="Disordered" evidence="3">
    <location>
        <begin position="757"/>
        <end position="819"/>
    </location>
</feature>
<keyword evidence="6" id="KW-1185">Reference proteome</keyword>
<gene>
    <name evidence="5" type="ORF">F53441_6009</name>
</gene>
<feature type="compositionally biased region" description="Basic and acidic residues" evidence="3">
    <location>
        <begin position="590"/>
        <end position="599"/>
    </location>
</feature>
<dbReference type="EMBL" id="JAADJG010000235">
    <property type="protein sequence ID" value="KAF4450948.1"/>
    <property type="molecule type" value="Genomic_DNA"/>
</dbReference>
<evidence type="ECO:0000256" key="1">
    <source>
        <dbReference type="PROSITE-ProRule" id="PRU00042"/>
    </source>
</evidence>
<protein>
    <submittedName>
        <fullName evidence="5">Zinc finger transcription factor ace1</fullName>
    </submittedName>
</protein>
<keyword evidence="1" id="KW-0862">Zinc</keyword>
<reference evidence="5" key="1">
    <citation type="submission" date="2020-01" db="EMBL/GenBank/DDBJ databases">
        <title>Identification and distribution of gene clusters putatively required for synthesis of sphingolipid metabolism inhibitors in phylogenetically diverse species of the filamentous fungus Fusarium.</title>
        <authorList>
            <person name="Kim H.-S."/>
            <person name="Busman M."/>
            <person name="Brown D.W."/>
            <person name="Divon H."/>
            <person name="Uhlig S."/>
            <person name="Proctor R.H."/>
        </authorList>
    </citation>
    <scope>NUCLEOTIDE SEQUENCE</scope>
    <source>
        <strain evidence="5">NRRL 53441</strain>
    </source>
</reference>
<feature type="coiled-coil region" evidence="2">
    <location>
        <begin position="73"/>
        <end position="100"/>
    </location>
</feature>
<evidence type="ECO:0000256" key="3">
    <source>
        <dbReference type="SAM" id="MobiDB-lite"/>
    </source>
</evidence>
<feature type="compositionally biased region" description="Basic and acidic residues" evidence="3">
    <location>
        <begin position="503"/>
        <end position="531"/>
    </location>
</feature>
<feature type="region of interest" description="Disordered" evidence="3">
    <location>
        <begin position="712"/>
        <end position="736"/>
    </location>
</feature>
<dbReference type="AlphaFoldDB" id="A0A8H4NZ38"/>
<evidence type="ECO:0000313" key="5">
    <source>
        <dbReference type="EMBL" id="KAF4450948.1"/>
    </source>
</evidence>
<feature type="compositionally biased region" description="Polar residues" evidence="3">
    <location>
        <begin position="580"/>
        <end position="589"/>
    </location>
</feature>
<dbReference type="CDD" id="cd17039">
    <property type="entry name" value="Ubl_ubiquitin_like"/>
    <property type="match status" value="1"/>
</dbReference>
<dbReference type="PANTHER" id="PTHR35391:SF7">
    <property type="entry name" value="C2H2-TYPE DOMAIN-CONTAINING PROTEIN"/>
    <property type="match status" value="1"/>
</dbReference>
<name>A0A8H4NZ38_9HYPO</name>
<dbReference type="OrthoDB" id="6133115at2759"/>
<feature type="domain" description="C2H2-type" evidence="4">
    <location>
        <begin position="350"/>
        <end position="379"/>
    </location>
</feature>